<proteinExistence type="predicted"/>
<dbReference type="Gene3D" id="2.60.120.10">
    <property type="entry name" value="Jelly Rolls"/>
    <property type="match status" value="1"/>
</dbReference>
<dbReference type="SUPFAM" id="SSF51206">
    <property type="entry name" value="cAMP-binding domain-like"/>
    <property type="match status" value="1"/>
</dbReference>
<name>A0A4S8RFU0_9FLAO</name>
<dbReference type="CDD" id="cd00038">
    <property type="entry name" value="CAP_ED"/>
    <property type="match status" value="1"/>
</dbReference>
<protein>
    <submittedName>
        <fullName evidence="2">Crp/Fnr family transcriptional regulator</fullName>
    </submittedName>
</protein>
<feature type="domain" description="Cyclic nucleotide-binding" evidence="1">
    <location>
        <begin position="23"/>
        <end position="110"/>
    </location>
</feature>
<dbReference type="AlphaFoldDB" id="A0A4S8RFU0"/>
<gene>
    <name evidence="2" type="ORF">EZV76_15685</name>
</gene>
<dbReference type="InterPro" id="IPR018490">
    <property type="entry name" value="cNMP-bd_dom_sf"/>
</dbReference>
<evidence type="ECO:0000313" key="3">
    <source>
        <dbReference type="Proteomes" id="UP000310406"/>
    </source>
</evidence>
<dbReference type="Proteomes" id="UP000310406">
    <property type="component" value="Unassembled WGS sequence"/>
</dbReference>
<accession>A0A4S8RFU0</accession>
<organism evidence="2 3">
    <name type="scientific">Flagellimonas alvinocaridis</name>
    <dbReference type="NCBI Taxonomy" id="2530200"/>
    <lineage>
        <taxon>Bacteria</taxon>
        <taxon>Pseudomonadati</taxon>
        <taxon>Bacteroidota</taxon>
        <taxon>Flavobacteriia</taxon>
        <taxon>Flavobacteriales</taxon>
        <taxon>Flavobacteriaceae</taxon>
        <taxon>Flagellimonas</taxon>
    </lineage>
</organism>
<keyword evidence="3" id="KW-1185">Reference proteome</keyword>
<reference evidence="2 3" key="1">
    <citation type="submission" date="2019-03" db="EMBL/GenBank/DDBJ databases">
        <title>Muricauda SCR12 sp.nov, a marine bacterium isolated from Pacific Ocean:the Okinawa trough.</title>
        <authorList>
            <person name="Liu L."/>
        </authorList>
    </citation>
    <scope>NUCLEOTIDE SEQUENCE [LARGE SCALE GENOMIC DNA]</scope>
    <source>
        <strain evidence="2 3">SCR12</strain>
    </source>
</reference>
<dbReference type="PROSITE" id="PS50042">
    <property type="entry name" value="CNMP_BINDING_3"/>
    <property type="match status" value="1"/>
</dbReference>
<dbReference type="EMBL" id="SNTZ01000015">
    <property type="protein sequence ID" value="THV57203.1"/>
    <property type="molecule type" value="Genomic_DNA"/>
</dbReference>
<evidence type="ECO:0000313" key="2">
    <source>
        <dbReference type="EMBL" id="THV57203.1"/>
    </source>
</evidence>
<comment type="caution">
    <text evidence="2">The sequence shown here is derived from an EMBL/GenBank/DDBJ whole genome shotgun (WGS) entry which is preliminary data.</text>
</comment>
<evidence type="ECO:0000259" key="1">
    <source>
        <dbReference type="PROSITE" id="PS50042"/>
    </source>
</evidence>
<sequence length="190" mass="22170">MIRTNPELMAYAEKLFSKGDWDLHEESFGSKERIMEQDHRYGKVYLIREGIAKCFISDENGKEFIQEFLGEGMEFGELEVFSNKLTICAVESITPLKAFSFTHGCFSQLLENDTRFNQLVMKALADKIRYKAPRHSYQHAYPIEDNIIRLKKLFPEFTEVISKKDIANYIGITTRSLNRALKELKEKVDR</sequence>
<dbReference type="InterPro" id="IPR014710">
    <property type="entry name" value="RmlC-like_jellyroll"/>
</dbReference>
<dbReference type="OrthoDB" id="5457083at2"/>
<dbReference type="Pfam" id="PF00027">
    <property type="entry name" value="cNMP_binding"/>
    <property type="match status" value="1"/>
</dbReference>
<dbReference type="InterPro" id="IPR000595">
    <property type="entry name" value="cNMP-bd_dom"/>
</dbReference>
<dbReference type="RefSeq" id="WP_136567503.1">
    <property type="nucleotide sequence ID" value="NZ_SNTZ01000015.1"/>
</dbReference>